<dbReference type="CDD" id="cd13589">
    <property type="entry name" value="PBP2_polyamine_RpCGA009"/>
    <property type="match status" value="1"/>
</dbReference>
<accession>A0A0D0JPL7</accession>
<evidence type="ECO:0000256" key="4">
    <source>
        <dbReference type="ARBA" id="ARBA00022729"/>
    </source>
</evidence>
<dbReference type="EMBL" id="JXQW01000060">
    <property type="protein sequence ID" value="KIP97303.1"/>
    <property type="molecule type" value="Genomic_DNA"/>
</dbReference>
<dbReference type="GO" id="GO:0030976">
    <property type="term" value="F:thiamine pyrophosphate binding"/>
    <property type="evidence" value="ECO:0007669"/>
    <property type="project" value="TreeGrafter"/>
</dbReference>
<sequence length="343" mass="38016">MFKKTALLIAITCSAATVQAAEKLAVVSFGGDNKVVQEKAFYKPFEARENVRIEASEYNGEMAKIKVMADTGQVTWDVVEVETPELIRGCSEGLFEPLDWASIGKREDFIPEAVSECGAGIFIWSTVLTYDSSKLKGTPAGWADFWDVKTFPGKRGLRRGAKFTLEFALLADGVAQADLYKVLGTDEGVERAFRKLDQIKSNIQWWEAGAQPLQWLAAGDVVMTSAYNGRVTTAQREGRDFVMQWNGSLYDLDHWAIVKGSKNKALAETFIAMASTPELQKVYAEGIPYGPTNTHTIELIDPAIQGSLPTAPQNLKNARAMDIEFWIDHGEDLEQRFNAWASK</sequence>
<evidence type="ECO:0000256" key="5">
    <source>
        <dbReference type="ARBA" id="ARBA00022764"/>
    </source>
</evidence>
<keyword evidence="4 6" id="KW-0732">Signal</keyword>
<dbReference type="InterPro" id="IPR006059">
    <property type="entry name" value="SBP"/>
</dbReference>
<keyword evidence="3" id="KW-0813">Transport</keyword>
<evidence type="ECO:0000256" key="2">
    <source>
        <dbReference type="ARBA" id="ARBA00008520"/>
    </source>
</evidence>
<dbReference type="OrthoDB" id="7053620at2"/>
<evidence type="ECO:0000256" key="1">
    <source>
        <dbReference type="ARBA" id="ARBA00004418"/>
    </source>
</evidence>
<feature type="signal peptide" evidence="6">
    <location>
        <begin position="1"/>
        <end position="20"/>
    </location>
</feature>
<evidence type="ECO:0000256" key="3">
    <source>
        <dbReference type="ARBA" id="ARBA00022448"/>
    </source>
</evidence>
<comment type="similarity">
    <text evidence="2">Belongs to the bacterial solute-binding protein 1 family.</text>
</comment>
<feature type="chain" id="PRO_5002213745" evidence="6">
    <location>
        <begin position="21"/>
        <end position="343"/>
    </location>
</feature>
<dbReference type="PANTHER" id="PTHR30006:SF3">
    <property type="entry name" value="THIAMINE-BINDING PERIPLASMIC PROTEIN"/>
    <property type="match status" value="1"/>
</dbReference>
<dbReference type="GO" id="GO:0030288">
    <property type="term" value="C:outer membrane-bounded periplasmic space"/>
    <property type="evidence" value="ECO:0007669"/>
    <property type="project" value="TreeGrafter"/>
</dbReference>
<dbReference type="Pfam" id="PF13416">
    <property type="entry name" value="SBP_bac_8"/>
    <property type="match status" value="1"/>
</dbReference>
<dbReference type="GO" id="GO:0030975">
    <property type="term" value="F:thiamine binding"/>
    <property type="evidence" value="ECO:0007669"/>
    <property type="project" value="TreeGrafter"/>
</dbReference>
<dbReference type="PANTHER" id="PTHR30006">
    <property type="entry name" value="THIAMINE-BINDING PERIPLASMIC PROTEIN-RELATED"/>
    <property type="match status" value="1"/>
</dbReference>
<comment type="caution">
    <text evidence="7">The sequence shown here is derived from an EMBL/GenBank/DDBJ whole genome shotgun (WGS) entry which is preliminary data.</text>
</comment>
<evidence type="ECO:0000256" key="6">
    <source>
        <dbReference type="SAM" id="SignalP"/>
    </source>
</evidence>
<dbReference type="GO" id="GO:0015888">
    <property type="term" value="P:thiamine transport"/>
    <property type="evidence" value="ECO:0007669"/>
    <property type="project" value="TreeGrafter"/>
</dbReference>
<evidence type="ECO:0000313" key="8">
    <source>
        <dbReference type="Proteomes" id="UP000032068"/>
    </source>
</evidence>
<dbReference type="AlphaFoldDB" id="A0A0D0JPL7"/>
<dbReference type="Gene3D" id="3.40.190.10">
    <property type="entry name" value="Periplasmic binding protein-like II"/>
    <property type="match status" value="2"/>
</dbReference>
<evidence type="ECO:0000313" key="7">
    <source>
        <dbReference type="EMBL" id="KIP97303.1"/>
    </source>
</evidence>
<keyword evidence="5" id="KW-0574">Periplasm</keyword>
<proteinExistence type="inferred from homology"/>
<protein>
    <submittedName>
        <fullName evidence="7">Spermidine/putrescine ABC transporter substrate-binding protein</fullName>
    </submittedName>
</protein>
<name>A0A0D0JPL7_9PSED</name>
<gene>
    <name evidence="7" type="ORF">RU08_18790</name>
</gene>
<comment type="subcellular location">
    <subcellularLocation>
        <location evidence="1">Periplasm</location>
    </subcellularLocation>
</comment>
<organism evidence="7 8">
    <name type="scientific">Pseudomonas fulva</name>
    <dbReference type="NCBI Taxonomy" id="47880"/>
    <lineage>
        <taxon>Bacteria</taxon>
        <taxon>Pseudomonadati</taxon>
        <taxon>Pseudomonadota</taxon>
        <taxon>Gammaproteobacteria</taxon>
        <taxon>Pseudomonadales</taxon>
        <taxon>Pseudomonadaceae</taxon>
        <taxon>Pseudomonas</taxon>
    </lineage>
</organism>
<dbReference type="Proteomes" id="UP000032068">
    <property type="component" value="Unassembled WGS sequence"/>
</dbReference>
<dbReference type="RefSeq" id="WP_042555380.1">
    <property type="nucleotide sequence ID" value="NZ_JXQW01000060.1"/>
</dbReference>
<reference evidence="7 8" key="1">
    <citation type="submission" date="2014-12" db="EMBL/GenBank/DDBJ databases">
        <title>16Stimator: statistical estimation of ribosomal gene copy numbers from draft genome assemblies.</title>
        <authorList>
            <person name="Perisin M.A."/>
            <person name="Vetter M."/>
            <person name="Gilbert J.A."/>
            <person name="Bergelson J."/>
        </authorList>
    </citation>
    <scope>NUCLEOTIDE SEQUENCE [LARGE SCALE GENOMIC DNA]</scope>
    <source>
        <strain evidence="7 8">MEJ086</strain>
    </source>
</reference>
<dbReference type="SUPFAM" id="SSF53850">
    <property type="entry name" value="Periplasmic binding protein-like II"/>
    <property type="match status" value="1"/>
</dbReference>